<dbReference type="PROSITE" id="PS51257">
    <property type="entry name" value="PROKAR_LIPOPROTEIN"/>
    <property type="match status" value="1"/>
</dbReference>
<name>A0A402DM64_9CELL</name>
<keyword evidence="6" id="KW-1003">Cell membrane</keyword>
<dbReference type="InterPro" id="IPR002994">
    <property type="entry name" value="Surf1/Shy1"/>
</dbReference>
<comment type="similarity">
    <text evidence="2 6">Belongs to the SURF1 family.</text>
</comment>
<keyword evidence="9" id="KW-1185">Reference proteome</keyword>
<dbReference type="Proteomes" id="UP000289954">
    <property type="component" value="Unassembled WGS sequence"/>
</dbReference>
<evidence type="ECO:0000256" key="5">
    <source>
        <dbReference type="ARBA" id="ARBA00023136"/>
    </source>
</evidence>
<comment type="subcellular location">
    <subcellularLocation>
        <location evidence="6">Cell membrane</location>
        <topology evidence="6">Multi-pass membrane protein</topology>
    </subcellularLocation>
    <subcellularLocation>
        <location evidence="1">Membrane</location>
    </subcellularLocation>
</comment>
<dbReference type="Pfam" id="PF02104">
    <property type="entry name" value="SURF1"/>
    <property type="match status" value="1"/>
</dbReference>
<keyword evidence="4" id="KW-1133">Transmembrane helix</keyword>
<dbReference type="CDD" id="cd06662">
    <property type="entry name" value="SURF1"/>
    <property type="match status" value="1"/>
</dbReference>
<keyword evidence="5" id="KW-0472">Membrane</keyword>
<dbReference type="EMBL" id="BIMR01000016">
    <property type="protein sequence ID" value="GCE75217.1"/>
    <property type="molecule type" value="Genomic_DNA"/>
</dbReference>
<accession>A0A402DM64</accession>
<evidence type="ECO:0000256" key="1">
    <source>
        <dbReference type="ARBA" id="ARBA00004370"/>
    </source>
</evidence>
<evidence type="ECO:0000256" key="6">
    <source>
        <dbReference type="RuleBase" id="RU363076"/>
    </source>
</evidence>
<proteinExistence type="inferred from homology"/>
<evidence type="ECO:0000313" key="8">
    <source>
        <dbReference type="EMBL" id="GCE75217.1"/>
    </source>
</evidence>
<protein>
    <recommendedName>
        <fullName evidence="6">SURF1-like protein</fullName>
    </recommendedName>
</protein>
<dbReference type="PANTHER" id="PTHR23427:SF2">
    <property type="entry name" value="SURFEIT LOCUS PROTEIN 1"/>
    <property type="match status" value="1"/>
</dbReference>
<comment type="caution">
    <text evidence="8">The sequence shown here is derived from an EMBL/GenBank/DDBJ whole genome shotgun (WGS) entry which is preliminary data.</text>
</comment>
<keyword evidence="3" id="KW-0812">Transmembrane</keyword>
<evidence type="ECO:0000313" key="9">
    <source>
        <dbReference type="Proteomes" id="UP000289954"/>
    </source>
</evidence>
<sequence length="310" mass="32051">MSPAVRRAVGIVCVGLVVATACVLLGRWQWNRHVWRDAAIEVVRTNFAAPPVPLGEVLGSTDDVLGKADEWRTVEVVGRYDEDATVLLRNRPVGGTPSYHVLVPFVVEDASAGTAAQPVGAGDVLVVDRGWVPTGADASTAVDVPQPPAGSVVLTARLRLDERPTTRSAPDGQVQAIASEQVLAAGGLTDATPYAAYAQRVAEDPAPAQVPGALPPPSTDPGSHLSYAFQWWAFAVLVLGAAVVVARREAALVAADDTAAAAVPSAPRAPRRRGGRAEDEEDALIDAQLGPDVPAGATAGQDGTGVRPAR</sequence>
<evidence type="ECO:0000256" key="4">
    <source>
        <dbReference type="ARBA" id="ARBA00022989"/>
    </source>
</evidence>
<dbReference type="PANTHER" id="PTHR23427">
    <property type="entry name" value="SURFEIT LOCUS PROTEIN"/>
    <property type="match status" value="1"/>
</dbReference>
<dbReference type="GO" id="GO:0005886">
    <property type="term" value="C:plasma membrane"/>
    <property type="evidence" value="ECO:0007669"/>
    <property type="project" value="UniProtKB-SubCell"/>
</dbReference>
<reference evidence="8 9" key="1">
    <citation type="submission" date="2019-01" db="EMBL/GenBank/DDBJ databases">
        <title>Draft genome sequence of Cellulomonas takizawaensis strain TKZ-21.</title>
        <authorList>
            <person name="Yamamura H."/>
            <person name="Hayashi T."/>
            <person name="Hamada M."/>
            <person name="Serisawa Y."/>
            <person name="Matsuyama K."/>
            <person name="Nakagawa Y."/>
            <person name="Otoguro M."/>
            <person name="Yanagida F."/>
            <person name="Hayakawa M."/>
        </authorList>
    </citation>
    <scope>NUCLEOTIDE SEQUENCE [LARGE SCALE GENOMIC DNA]</scope>
    <source>
        <strain evidence="8 9">NBRC12680</strain>
    </source>
</reference>
<dbReference type="RefSeq" id="WP_130779839.1">
    <property type="nucleotide sequence ID" value="NZ_BIMR01000016.1"/>
</dbReference>
<dbReference type="InterPro" id="IPR045214">
    <property type="entry name" value="Surf1/Surf4"/>
</dbReference>
<evidence type="ECO:0000256" key="2">
    <source>
        <dbReference type="ARBA" id="ARBA00007165"/>
    </source>
</evidence>
<gene>
    <name evidence="8" type="ORF">CBZ_02730</name>
</gene>
<dbReference type="AlphaFoldDB" id="A0A402DM64"/>
<dbReference type="PROSITE" id="PS50895">
    <property type="entry name" value="SURF1"/>
    <property type="match status" value="1"/>
</dbReference>
<evidence type="ECO:0000256" key="7">
    <source>
        <dbReference type="SAM" id="MobiDB-lite"/>
    </source>
</evidence>
<dbReference type="OrthoDB" id="9807214at2"/>
<feature type="region of interest" description="Disordered" evidence="7">
    <location>
        <begin position="263"/>
        <end position="310"/>
    </location>
</feature>
<evidence type="ECO:0000256" key="3">
    <source>
        <dbReference type="ARBA" id="ARBA00022692"/>
    </source>
</evidence>
<organism evidence="8 9">
    <name type="scientific">Cellulomonas biazotea</name>
    <dbReference type="NCBI Taxonomy" id="1709"/>
    <lineage>
        <taxon>Bacteria</taxon>
        <taxon>Bacillati</taxon>
        <taxon>Actinomycetota</taxon>
        <taxon>Actinomycetes</taxon>
        <taxon>Micrococcales</taxon>
        <taxon>Cellulomonadaceae</taxon>
        <taxon>Cellulomonas</taxon>
    </lineage>
</organism>